<name>A0A381TFW3_9ZZZZ</name>
<feature type="domain" description="Cytochrome c" evidence="5">
    <location>
        <begin position="28"/>
        <end position="118"/>
    </location>
</feature>
<dbReference type="InterPro" id="IPR036909">
    <property type="entry name" value="Cyt_c-like_dom_sf"/>
</dbReference>
<evidence type="ECO:0000259" key="5">
    <source>
        <dbReference type="PROSITE" id="PS51007"/>
    </source>
</evidence>
<dbReference type="PROSITE" id="PS51007">
    <property type="entry name" value="CYTC"/>
    <property type="match status" value="1"/>
</dbReference>
<keyword evidence="3" id="KW-0408">Iron</keyword>
<dbReference type="EMBL" id="UINC01004484">
    <property type="protein sequence ID" value="SVA14654.1"/>
    <property type="molecule type" value="Genomic_DNA"/>
</dbReference>
<evidence type="ECO:0000256" key="4">
    <source>
        <dbReference type="ARBA" id="ARBA00023157"/>
    </source>
</evidence>
<evidence type="ECO:0000256" key="2">
    <source>
        <dbReference type="ARBA" id="ARBA00022723"/>
    </source>
</evidence>
<gene>
    <name evidence="6" type="ORF">METZ01_LOCUS67508</name>
</gene>
<keyword evidence="2" id="KW-0479">Metal-binding</keyword>
<dbReference type="GO" id="GO:0020037">
    <property type="term" value="F:heme binding"/>
    <property type="evidence" value="ECO:0007669"/>
    <property type="project" value="InterPro"/>
</dbReference>
<evidence type="ECO:0000256" key="3">
    <source>
        <dbReference type="ARBA" id="ARBA00023004"/>
    </source>
</evidence>
<dbReference type="SUPFAM" id="SSF49742">
    <property type="entry name" value="PHM/PNGase F"/>
    <property type="match status" value="2"/>
</dbReference>
<dbReference type="GO" id="GO:0009055">
    <property type="term" value="F:electron transfer activity"/>
    <property type="evidence" value="ECO:0007669"/>
    <property type="project" value="InterPro"/>
</dbReference>
<dbReference type="AlphaFoldDB" id="A0A381TFW3"/>
<evidence type="ECO:0000256" key="1">
    <source>
        <dbReference type="ARBA" id="ARBA00022617"/>
    </source>
</evidence>
<evidence type="ECO:0000313" key="6">
    <source>
        <dbReference type="EMBL" id="SVA14654.1"/>
    </source>
</evidence>
<accession>A0A381TFW3</accession>
<keyword evidence="4" id="KW-1015">Disulfide bond</keyword>
<dbReference type="Gene3D" id="2.60.120.230">
    <property type="match status" value="1"/>
</dbReference>
<dbReference type="InterPro" id="IPR008977">
    <property type="entry name" value="PHM/PNGase_F_dom_sf"/>
</dbReference>
<reference evidence="6" key="1">
    <citation type="submission" date="2018-05" db="EMBL/GenBank/DDBJ databases">
        <authorList>
            <person name="Lanie J.A."/>
            <person name="Ng W.-L."/>
            <person name="Kazmierczak K.M."/>
            <person name="Andrzejewski T.M."/>
            <person name="Davidsen T.M."/>
            <person name="Wayne K.J."/>
            <person name="Tettelin H."/>
            <person name="Glass J.I."/>
            <person name="Rusch D."/>
            <person name="Podicherti R."/>
            <person name="Tsui H.-C.T."/>
            <person name="Winkler M.E."/>
        </authorList>
    </citation>
    <scope>NUCLEOTIDE SEQUENCE</scope>
</reference>
<dbReference type="GO" id="GO:0046872">
    <property type="term" value="F:metal ion binding"/>
    <property type="evidence" value="ECO:0007669"/>
    <property type="project" value="UniProtKB-KW"/>
</dbReference>
<dbReference type="InterPro" id="IPR009056">
    <property type="entry name" value="Cyt_c-like_dom"/>
</dbReference>
<protein>
    <recommendedName>
        <fullName evidence="5">Cytochrome c domain-containing protein</fullName>
    </recommendedName>
</protein>
<dbReference type="SUPFAM" id="SSF46626">
    <property type="entry name" value="Cytochrome c"/>
    <property type="match status" value="1"/>
</dbReference>
<keyword evidence="1" id="KW-0349">Heme</keyword>
<dbReference type="InterPro" id="IPR014784">
    <property type="entry name" value="Cu2_ascorb_mOase-like_C"/>
</dbReference>
<organism evidence="6">
    <name type="scientific">marine metagenome</name>
    <dbReference type="NCBI Taxonomy" id="408172"/>
    <lineage>
        <taxon>unclassified sequences</taxon>
        <taxon>metagenomes</taxon>
        <taxon>ecological metagenomes</taxon>
    </lineage>
</organism>
<sequence>MRVVSTRLAVVAVTLTVGALSPSAAKSGQTDDGATFTRDVLPLLQQSCQNCHRPGTGAPMSLLTFEETRPWARAIRDRVVARQMPPWHIDRSIGKYVADPSLSDDEIATIVAWVEAGAPRGNPADAPPPLELANLNEWTYGEPDLVVQMEEGFQIPAEGADFYPSEIVDPGLTEDRYVKWVQIIPEAYCCVHHSHVYVSVPETVEDREEFRLGMGSNTREIDLIEYAMGSTGQYYPDGTGRKLPAGGQFRFAPHYHPWGEETVDRQKVGIKFYPKGEVPELIVTAHRIRTGIGHDWKLNREAVEDRLLRAGYDLDLNEERMPTGALVDDNTLNGVALMSIPPNSVVRHERFWPLPQAGLILSFQPHMHFRGKRMLLEAIHVDGRREVLTDVTDYEQTWQIVYAFEKPHLFPKGTILHTVSWHDNTANNRHNPDPSAWIGWGSRTMDEMGHGWTDIAFMSDEQYDAQVAGKPLRGVSSESND</sequence>
<proteinExistence type="predicted"/>
<dbReference type="GO" id="GO:0016715">
    <property type="term" value="F:oxidoreductase activity, acting on paired donors, with incorporation or reduction of molecular oxygen, reduced ascorbate as one donor, and incorporation of one atom of oxygen"/>
    <property type="evidence" value="ECO:0007669"/>
    <property type="project" value="InterPro"/>
</dbReference>